<evidence type="ECO:0000313" key="1">
    <source>
        <dbReference type="EMBL" id="GAA4928730.1"/>
    </source>
</evidence>
<proteinExistence type="predicted"/>
<dbReference type="Proteomes" id="UP001499993">
    <property type="component" value="Unassembled WGS sequence"/>
</dbReference>
<accession>A0ABP9G6P7</accession>
<keyword evidence="2" id="KW-1185">Reference proteome</keyword>
<dbReference type="RefSeq" id="WP_345555279.1">
    <property type="nucleotide sequence ID" value="NZ_BAABIK010000002.1"/>
</dbReference>
<comment type="caution">
    <text evidence="1">The sequence shown here is derived from an EMBL/GenBank/DDBJ whole genome shotgun (WGS) entry which is preliminary data.</text>
</comment>
<sequence>MAELAVNQFELDGSLLFGDLTTLQVDNFEIGDADQRDGDTVNPGEGGIQFGRDFRDSRTLTWEIFTDTADAAASRAALAELRAAWDAPLVRLTSRAVVPLRMRQAGTSTVVVYGRPRRLTDAGMRLRPDGVTDHVATFVTSDRLYYSDTEYALHLNLITEGGSGITWPVTWPITWGAGAARQDVARNLGEAATWPVLRIDGPVSQPALAYVGTDAAVRLDTTLAAGEYVEIDTRPWARTCLRGDGASLDGKLRGSRMAELALPVGQTTIRFTGTDLTGQASATVRYRHAHTTP</sequence>
<reference evidence="2" key="1">
    <citation type="journal article" date="2019" name="Int. J. Syst. Evol. Microbiol.">
        <title>The Global Catalogue of Microorganisms (GCM) 10K type strain sequencing project: providing services to taxonomists for standard genome sequencing and annotation.</title>
        <authorList>
            <consortium name="The Broad Institute Genomics Platform"/>
            <consortium name="The Broad Institute Genome Sequencing Center for Infectious Disease"/>
            <person name="Wu L."/>
            <person name="Ma J."/>
        </authorList>
    </citation>
    <scope>NUCLEOTIDE SEQUENCE [LARGE SCALE GENOMIC DNA]</scope>
    <source>
        <strain evidence="2">JCM 18123</strain>
    </source>
</reference>
<gene>
    <name evidence="1" type="ORF">GCM10023224_05010</name>
</gene>
<evidence type="ECO:0008006" key="3">
    <source>
        <dbReference type="Google" id="ProtNLM"/>
    </source>
</evidence>
<organism evidence="1 2">
    <name type="scientific">Streptomonospora halophila</name>
    <dbReference type="NCBI Taxonomy" id="427369"/>
    <lineage>
        <taxon>Bacteria</taxon>
        <taxon>Bacillati</taxon>
        <taxon>Actinomycetota</taxon>
        <taxon>Actinomycetes</taxon>
        <taxon>Streptosporangiales</taxon>
        <taxon>Nocardiopsidaceae</taxon>
        <taxon>Streptomonospora</taxon>
    </lineage>
</organism>
<evidence type="ECO:0000313" key="2">
    <source>
        <dbReference type="Proteomes" id="UP001499993"/>
    </source>
</evidence>
<name>A0ABP9G6P7_9ACTN</name>
<protein>
    <recommendedName>
        <fullName evidence="3">Phage tail protein</fullName>
    </recommendedName>
</protein>
<dbReference type="EMBL" id="BAABIK010000002">
    <property type="protein sequence ID" value="GAA4928730.1"/>
    <property type="molecule type" value="Genomic_DNA"/>
</dbReference>